<keyword evidence="4" id="KW-1185">Reference proteome</keyword>
<sequence>MPIIEPTGQTRVLVTGGNGYVALWVEHNTFVLSIPIRLNHTPPRLNTLDQRGGITLMMRTSKDATFLCSVSTGALEDFRIEKYTQSYYLANQVKFSNTDWVDVWELKDFIRRQTECDVSISADASIKQENDATDSRPFHRGAKKSEHISPRVSSRDTSPKVIVKQEVKEHCIPLASSRQTCTRTIFEHGKEVMVISDSESESEDVNEACPSSDTLVPDDTSSEPDLGQSTDLEADSNEPSTDAEMADILDGKLNPDGEPSSPLPQPPTTWLDPHIQSAVFTGPFKLHRQLTVSYVKYLTELPSYFPIHHAKTAFLVDLSDPKFDIKHKNGDLLTVDALVKNTDQDSWRGPTGASDSHTMLSIFTGEPILCRRSRLHCGGIYGCERLNPNLLEEHWELNPRSLETVVEAQIASRVGEADTPEKRALISLYCSEPQQQRPAMLWHSNFCATSGRAELSLTKIDVADWDELPATTNLNESQHHFTNLHTGTGLSLLEAIIEARDLDERVAQEIQLSLETGVLKSNQSDAYSCMSNNVTRATNSSRKAHETRERNDALDHIKEDLNQLAQQKKEITTREKELKASKADLTAWKPNVATHWKAHQSNDLSQASGLMAADHDMDDEDGMGGKDEDELVDDTEVDAASGSLHLPVQEECPFDPMNVDFQPNLHDHSFAATTMDYPYPSSYQSPAIGYMAAAPDYPYQPPAVNVEPHPALLSDITLTSNLFSQGLYDASTQSNCPVVDLLQPNTENYPSGGFLQMLYEDSFNAYDMYPYS</sequence>
<evidence type="ECO:0000313" key="4">
    <source>
        <dbReference type="Proteomes" id="UP000724874"/>
    </source>
</evidence>
<reference evidence="3" key="1">
    <citation type="submission" date="2020-11" db="EMBL/GenBank/DDBJ databases">
        <authorList>
            <consortium name="DOE Joint Genome Institute"/>
            <person name="Ahrendt S."/>
            <person name="Riley R."/>
            <person name="Andreopoulos W."/>
            <person name="LaButti K."/>
            <person name="Pangilinan J."/>
            <person name="Ruiz-duenas F.J."/>
            <person name="Barrasa J.M."/>
            <person name="Sanchez-Garcia M."/>
            <person name="Camarero S."/>
            <person name="Miyauchi S."/>
            <person name="Serrano A."/>
            <person name="Linde D."/>
            <person name="Babiker R."/>
            <person name="Drula E."/>
            <person name="Ayuso-Fernandez I."/>
            <person name="Pacheco R."/>
            <person name="Padilla G."/>
            <person name="Ferreira P."/>
            <person name="Barriuso J."/>
            <person name="Kellner H."/>
            <person name="Castanera R."/>
            <person name="Alfaro M."/>
            <person name="Ramirez L."/>
            <person name="Pisabarro A.G."/>
            <person name="Kuo A."/>
            <person name="Tritt A."/>
            <person name="Lipzen A."/>
            <person name="He G."/>
            <person name="Yan M."/>
            <person name="Ng V."/>
            <person name="Cullen D."/>
            <person name="Martin F."/>
            <person name="Rosso M.-N."/>
            <person name="Henrissat B."/>
            <person name="Hibbett D."/>
            <person name="Martinez A.T."/>
            <person name="Grigoriev I.V."/>
        </authorList>
    </citation>
    <scope>NUCLEOTIDE SEQUENCE</scope>
    <source>
        <strain evidence="3">AH 44721</strain>
    </source>
</reference>
<dbReference type="AlphaFoldDB" id="A0A9P5NKF7"/>
<gene>
    <name evidence="3" type="ORF">CPB84DRAFT_1919753</name>
</gene>
<dbReference type="EMBL" id="JADNYJ010000048">
    <property type="protein sequence ID" value="KAF8900243.1"/>
    <property type="molecule type" value="Genomic_DNA"/>
</dbReference>
<evidence type="ECO:0000313" key="3">
    <source>
        <dbReference type="EMBL" id="KAF8900243.1"/>
    </source>
</evidence>
<proteinExistence type="predicted"/>
<feature type="region of interest" description="Disordered" evidence="2">
    <location>
        <begin position="127"/>
        <end position="160"/>
    </location>
</feature>
<dbReference type="Proteomes" id="UP000724874">
    <property type="component" value="Unassembled WGS sequence"/>
</dbReference>
<feature type="region of interest" description="Disordered" evidence="2">
    <location>
        <begin position="196"/>
        <end position="270"/>
    </location>
</feature>
<name>A0A9P5NKF7_GYMJU</name>
<organism evidence="3 4">
    <name type="scientific">Gymnopilus junonius</name>
    <name type="common">Spectacular rustgill mushroom</name>
    <name type="synonym">Gymnopilus spectabilis subsp. junonius</name>
    <dbReference type="NCBI Taxonomy" id="109634"/>
    <lineage>
        <taxon>Eukaryota</taxon>
        <taxon>Fungi</taxon>
        <taxon>Dikarya</taxon>
        <taxon>Basidiomycota</taxon>
        <taxon>Agaricomycotina</taxon>
        <taxon>Agaricomycetes</taxon>
        <taxon>Agaricomycetidae</taxon>
        <taxon>Agaricales</taxon>
        <taxon>Agaricineae</taxon>
        <taxon>Hymenogastraceae</taxon>
        <taxon>Gymnopilus</taxon>
    </lineage>
</organism>
<evidence type="ECO:0000256" key="2">
    <source>
        <dbReference type="SAM" id="MobiDB-lite"/>
    </source>
</evidence>
<feature type="coiled-coil region" evidence="1">
    <location>
        <begin position="554"/>
        <end position="584"/>
    </location>
</feature>
<comment type="caution">
    <text evidence="3">The sequence shown here is derived from an EMBL/GenBank/DDBJ whole genome shotgun (WGS) entry which is preliminary data.</text>
</comment>
<protein>
    <submittedName>
        <fullName evidence="3">Uncharacterized protein</fullName>
    </submittedName>
</protein>
<dbReference type="OrthoDB" id="3051161at2759"/>
<accession>A0A9P5NKF7</accession>
<evidence type="ECO:0000256" key="1">
    <source>
        <dbReference type="SAM" id="Coils"/>
    </source>
</evidence>
<keyword evidence="1" id="KW-0175">Coiled coil</keyword>